<protein>
    <recommendedName>
        <fullName evidence="1">Thiamine-monophosphate kinase</fullName>
        <shortName evidence="1">TMP kinase</shortName>
        <shortName evidence="1">Thiamine-phosphate kinase</shortName>
        <ecNumber evidence="1">2.7.4.16</ecNumber>
    </recommendedName>
</protein>
<feature type="binding site" evidence="1">
    <location>
        <position position="353"/>
    </location>
    <ligand>
        <name>substrate</name>
    </ligand>
</feature>
<dbReference type="NCBIfam" id="TIGR01379">
    <property type="entry name" value="thiL"/>
    <property type="match status" value="1"/>
</dbReference>
<accession>A0ABT9IIX4</accession>
<dbReference type="InterPro" id="IPR036676">
    <property type="entry name" value="PurM-like_C_sf"/>
</dbReference>
<keyword evidence="1" id="KW-0479">Metal-binding</keyword>
<feature type="binding site" evidence="1">
    <location>
        <position position="240"/>
    </location>
    <ligand>
        <name>Mg(2+)</name>
        <dbReference type="ChEBI" id="CHEBI:18420"/>
        <label>3</label>
    </ligand>
</feature>
<dbReference type="InterPro" id="IPR036921">
    <property type="entry name" value="PurM-like_N_sf"/>
</dbReference>
<comment type="caution">
    <text evidence="5">The sequence shown here is derived from an EMBL/GenBank/DDBJ whole genome shotgun (WGS) entry which is preliminary data.</text>
</comment>
<evidence type="ECO:0000259" key="4">
    <source>
        <dbReference type="Pfam" id="PF02769"/>
    </source>
</evidence>
<feature type="binding site" evidence="1">
    <location>
        <position position="147"/>
    </location>
    <ligand>
        <name>Mg(2+)</name>
        <dbReference type="ChEBI" id="CHEBI:18420"/>
        <label>1</label>
    </ligand>
</feature>
<name>A0ABT9IIX4_9MICC</name>
<dbReference type="InterPro" id="IPR006283">
    <property type="entry name" value="ThiL-like"/>
</dbReference>
<feature type="binding site" evidence="1">
    <location>
        <begin position="146"/>
        <end position="147"/>
    </location>
    <ligand>
        <name>ATP</name>
        <dbReference type="ChEBI" id="CHEBI:30616"/>
    </ligand>
</feature>
<dbReference type="InterPro" id="IPR010918">
    <property type="entry name" value="PurM-like_C_dom"/>
</dbReference>
<dbReference type="RefSeq" id="WP_305994600.1">
    <property type="nucleotide sequence ID" value="NZ_JAVALS010000001.1"/>
</dbReference>
<feature type="binding site" evidence="1">
    <location>
        <position position="47"/>
    </location>
    <ligand>
        <name>Mg(2+)</name>
        <dbReference type="ChEBI" id="CHEBI:18420"/>
        <label>4</label>
    </ligand>
</feature>
<dbReference type="Gene3D" id="3.30.1330.10">
    <property type="entry name" value="PurM-like, N-terminal domain"/>
    <property type="match status" value="1"/>
</dbReference>
<evidence type="ECO:0000256" key="2">
    <source>
        <dbReference type="SAM" id="MobiDB-lite"/>
    </source>
</evidence>
<feature type="region of interest" description="Disordered" evidence="2">
    <location>
        <begin position="337"/>
        <end position="359"/>
    </location>
</feature>
<keyword evidence="1" id="KW-0460">Magnesium</keyword>
<reference evidence="5 6" key="1">
    <citation type="submission" date="2023-08" db="EMBL/GenBank/DDBJ databases">
        <title>Arthrobacter horti sp. nov., isolated from forest soil.</title>
        <authorList>
            <person name="Park M."/>
        </authorList>
    </citation>
    <scope>NUCLEOTIDE SEQUENCE [LARGE SCALE GENOMIC DNA]</scope>
    <source>
        <strain evidence="5 6">YJM1</strain>
    </source>
</reference>
<keyword evidence="1" id="KW-0067">ATP-binding</keyword>
<evidence type="ECO:0000313" key="5">
    <source>
        <dbReference type="EMBL" id="MDP5225546.1"/>
    </source>
</evidence>
<feature type="binding site" evidence="1">
    <location>
        <position position="97"/>
    </location>
    <ligand>
        <name>Mg(2+)</name>
        <dbReference type="ChEBI" id="CHEBI:18420"/>
        <label>4</label>
    </ligand>
</feature>
<keyword evidence="1 5" id="KW-0808">Transferase</keyword>
<keyword evidence="1 5" id="KW-0418">Kinase</keyword>
<feature type="binding site" evidence="1">
    <location>
        <position position="61"/>
    </location>
    <ligand>
        <name>Mg(2+)</name>
        <dbReference type="ChEBI" id="CHEBI:18420"/>
        <label>4</label>
    </ligand>
</feature>
<evidence type="ECO:0000259" key="3">
    <source>
        <dbReference type="Pfam" id="PF00586"/>
    </source>
</evidence>
<feature type="domain" description="PurM-like N-terminal" evidence="3">
    <location>
        <begin position="45"/>
        <end position="162"/>
    </location>
</feature>
<feature type="binding site" evidence="1">
    <location>
        <position position="47"/>
    </location>
    <ligand>
        <name>Mg(2+)</name>
        <dbReference type="ChEBI" id="CHEBI:18420"/>
        <label>3</label>
    </ligand>
</feature>
<evidence type="ECO:0000313" key="6">
    <source>
        <dbReference type="Proteomes" id="UP001232725"/>
    </source>
</evidence>
<evidence type="ECO:0000256" key="1">
    <source>
        <dbReference type="HAMAP-Rule" id="MF_02128"/>
    </source>
</evidence>
<comment type="catalytic activity">
    <reaction evidence="1">
        <text>thiamine phosphate + ATP = thiamine diphosphate + ADP</text>
        <dbReference type="Rhea" id="RHEA:15913"/>
        <dbReference type="ChEBI" id="CHEBI:30616"/>
        <dbReference type="ChEBI" id="CHEBI:37575"/>
        <dbReference type="ChEBI" id="CHEBI:58937"/>
        <dbReference type="ChEBI" id="CHEBI:456216"/>
        <dbReference type="EC" id="2.7.4.16"/>
    </reaction>
</comment>
<feature type="binding site" evidence="1">
    <location>
        <position position="97"/>
    </location>
    <ligand>
        <name>Mg(2+)</name>
        <dbReference type="ChEBI" id="CHEBI:18420"/>
        <label>3</label>
    </ligand>
</feature>
<feature type="binding site" evidence="1">
    <location>
        <position position="70"/>
    </location>
    <ligand>
        <name>substrate</name>
    </ligand>
</feature>
<dbReference type="InterPro" id="IPR016188">
    <property type="entry name" value="PurM-like_N"/>
</dbReference>
<feature type="binding site" evidence="1">
    <location>
        <position position="242"/>
    </location>
    <ligand>
        <name>ATP</name>
        <dbReference type="ChEBI" id="CHEBI:30616"/>
    </ligand>
</feature>
<dbReference type="EC" id="2.7.4.16" evidence="1"/>
<feature type="binding site" evidence="1">
    <location>
        <position position="301"/>
    </location>
    <ligand>
        <name>substrate</name>
    </ligand>
</feature>
<dbReference type="PANTHER" id="PTHR30270:SF0">
    <property type="entry name" value="THIAMINE-MONOPHOSPHATE KINASE"/>
    <property type="match status" value="1"/>
</dbReference>
<dbReference type="Pfam" id="PF02769">
    <property type="entry name" value="AIRS_C"/>
    <property type="match status" value="1"/>
</dbReference>
<dbReference type="SUPFAM" id="SSF55326">
    <property type="entry name" value="PurM N-terminal domain-like"/>
    <property type="match status" value="1"/>
</dbReference>
<feature type="domain" description="PurM-like C-terminal" evidence="4">
    <location>
        <begin position="176"/>
        <end position="272"/>
    </location>
</feature>
<comment type="miscellaneous">
    <text evidence="1">Reaction mechanism of ThiL seems to utilize a direct, inline transfer of the gamma-phosphate of ATP to TMP rather than a phosphorylated enzyme intermediate.</text>
</comment>
<dbReference type="HAMAP" id="MF_02128">
    <property type="entry name" value="TMP_kinase"/>
    <property type="match status" value="1"/>
</dbReference>
<comment type="pathway">
    <text evidence="1">Cofactor biosynthesis; thiamine diphosphate biosynthesis; thiamine diphosphate from thiamine phosphate: step 1/1.</text>
</comment>
<dbReference type="CDD" id="cd02194">
    <property type="entry name" value="ThiL"/>
    <property type="match status" value="1"/>
</dbReference>
<dbReference type="EMBL" id="JAVALS010000001">
    <property type="protein sequence ID" value="MDP5225546.1"/>
    <property type="molecule type" value="Genomic_DNA"/>
</dbReference>
<comment type="caution">
    <text evidence="1">Lacks conserved residue(s) required for the propagation of feature annotation.</text>
</comment>
<gene>
    <name evidence="1 5" type="primary">thiL</name>
    <name evidence="5" type="ORF">Q9R02_00030</name>
</gene>
<dbReference type="Pfam" id="PF00586">
    <property type="entry name" value="AIRS"/>
    <property type="match status" value="1"/>
</dbReference>
<sequence>MPEKQQTENPATEQQLTVASAGESGLLARIFPLLPEGTATLLGPGDDAAVVAAPDGRVVVSIDTQTQDQDFRLHWNNGYASTGHDVGWKSAAQNLSDMNAMGAVPHSLLISLTLPPSTPVAWVEGFARGVHDAVRTLGADVAVVGGDLGRGREISVTATAMGNLAGAAPALRSGARPGDVVAVAGTLGRAAAGFALLESDVPFGSLDAPQRALMDAQCRPTPPLGSGPRALAAGVTAMMDVSDGLLKDASRLARASGCTLVLDAVVLASFAAALLPAATLLAGAGHAAEALALGWAVGGGEDFALLSTFPGSDPVPDGFTVIGSVVPTAPGRDHDAVLAGGSGDDAPDTTRGWDHFGAA</sequence>
<feature type="binding site" evidence="1">
    <location>
        <position position="97"/>
    </location>
    <ligand>
        <name>Mg(2+)</name>
        <dbReference type="ChEBI" id="CHEBI:18420"/>
        <label>2</label>
    </ligand>
</feature>
<comment type="function">
    <text evidence="1">Catalyzes the ATP-dependent phosphorylation of thiamine-monophosphate (TMP) to form thiamine-pyrophosphate (TPP), the active form of vitamin B1.</text>
</comment>
<comment type="similarity">
    <text evidence="1">Belongs to the thiamine-monophosphate kinase family.</text>
</comment>
<feature type="binding site" evidence="1">
    <location>
        <position position="172"/>
    </location>
    <ligand>
        <name>ATP</name>
        <dbReference type="ChEBI" id="CHEBI:30616"/>
    </ligand>
</feature>
<organism evidence="5 6">
    <name type="scientific">Arthrobacter horti</name>
    <dbReference type="NCBI Taxonomy" id="3068273"/>
    <lineage>
        <taxon>Bacteria</taxon>
        <taxon>Bacillati</taxon>
        <taxon>Actinomycetota</taxon>
        <taxon>Actinomycetes</taxon>
        <taxon>Micrococcales</taxon>
        <taxon>Micrococcaceae</taxon>
        <taxon>Arthrobacter</taxon>
    </lineage>
</organism>
<dbReference type="Gene3D" id="3.90.650.10">
    <property type="entry name" value="PurM-like C-terminal domain"/>
    <property type="match status" value="1"/>
</dbReference>
<dbReference type="PANTHER" id="PTHR30270">
    <property type="entry name" value="THIAMINE-MONOPHOSPHATE KINASE"/>
    <property type="match status" value="1"/>
</dbReference>
<feature type="binding site" evidence="1">
    <location>
        <position position="243"/>
    </location>
    <ligand>
        <name>Mg(2+)</name>
        <dbReference type="ChEBI" id="CHEBI:18420"/>
        <label>5</label>
    </ligand>
</feature>
<dbReference type="Proteomes" id="UP001232725">
    <property type="component" value="Unassembled WGS sequence"/>
</dbReference>
<feature type="binding site" evidence="1">
    <location>
        <position position="63"/>
    </location>
    <ligand>
        <name>Mg(2+)</name>
        <dbReference type="ChEBI" id="CHEBI:18420"/>
        <label>2</label>
    </ligand>
</feature>
<dbReference type="PIRSF" id="PIRSF005303">
    <property type="entry name" value="Thiam_monoph_kin"/>
    <property type="match status" value="1"/>
</dbReference>
<dbReference type="GO" id="GO:0009030">
    <property type="term" value="F:thiamine-phosphate kinase activity"/>
    <property type="evidence" value="ECO:0007669"/>
    <property type="project" value="UniProtKB-EC"/>
</dbReference>
<feature type="binding site" evidence="1">
    <location>
        <position position="63"/>
    </location>
    <ligand>
        <name>Mg(2+)</name>
        <dbReference type="ChEBI" id="CHEBI:18420"/>
        <label>1</label>
    </ligand>
</feature>
<dbReference type="SUPFAM" id="SSF56042">
    <property type="entry name" value="PurM C-terminal domain-like"/>
    <property type="match status" value="1"/>
</dbReference>
<keyword evidence="6" id="KW-1185">Reference proteome</keyword>
<keyword evidence="1" id="KW-0547">Nucleotide-binding</keyword>
<proteinExistence type="inferred from homology"/>
<keyword evidence="1" id="KW-0784">Thiamine biosynthesis</keyword>